<feature type="region of interest" description="Disordered" evidence="1">
    <location>
        <begin position="1"/>
        <end position="119"/>
    </location>
</feature>
<dbReference type="EMBL" id="KV417555">
    <property type="protein sequence ID" value="KZP20368.1"/>
    <property type="molecule type" value="Genomic_DNA"/>
</dbReference>
<sequence length="376" mass="41049">MPPKVKPSPRRAAPKATPKATAPKRGRGRPSKAVGKNPFIDDAASDDEGDAEISEAETVSSARNMSVEIDSDEPDFAVVITPPRKGRNSVPITPKTPRMSSRSASRSRKRELSDSEEEVLINSPCKRAAARSRSKSEVRFEESLNTKKALVFKKPTDADSDEEDAVEVVKSTPKLKGALKVKASVITKESEDEDVVEVARASAKSKAAAKVKAVATGTSPVDTVDDVFRVPALKSKVAKMKITAQPEVEEEPYSGWSDEDDEKKSPSPKKGKGISTSLKVVAKQINKKESESEEEKMVYLEDSHATRKHSALSPAIDESDDGDRDENLPYDNLPPLKACMHRPWAVQTVGEDGQIRADHRLACYSDIQWECPDANM</sequence>
<dbReference type="AlphaFoldDB" id="A0A166J0T6"/>
<feature type="region of interest" description="Disordered" evidence="1">
    <location>
        <begin position="239"/>
        <end position="334"/>
    </location>
</feature>
<dbReference type="Proteomes" id="UP000076532">
    <property type="component" value="Unassembled WGS sequence"/>
</dbReference>
<accession>A0A166J0T6</accession>
<feature type="compositionally biased region" description="Acidic residues" evidence="1">
    <location>
        <begin position="43"/>
        <end position="55"/>
    </location>
</feature>
<keyword evidence="3" id="KW-1185">Reference proteome</keyword>
<evidence type="ECO:0000256" key="1">
    <source>
        <dbReference type="SAM" id="MobiDB-lite"/>
    </source>
</evidence>
<dbReference type="OrthoDB" id="10666187at2759"/>
<gene>
    <name evidence="2" type="ORF">FIBSPDRAFT_891905</name>
</gene>
<feature type="compositionally biased region" description="Basic and acidic residues" evidence="1">
    <location>
        <begin position="286"/>
        <end position="305"/>
    </location>
</feature>
<organism evidence="2 3">
    <name type="scientific">Athelia psychrophila</name>
    <dbReference type="NCBI Taxonomy" id="1759441"/>
    <lineage>
        <taxon>Eukaryota</taxon>
        <taxon>Fungi</taxon>
        <taxon>Dikarya</taxon>
        <taxon>Basidiomycota</taxon>
        <taxon>Agaricomycotina</taxon>
        <taxon>Agaricomycetes</taxon>
        <taxon>Agaricomycetidae</taxon>
        <taxon>Atheliales</taxon>
        <taxon>Atheliaceae</taxon>
        <taxon>Athelia</taxon>
    </lineage>
</organism>
<evidence type="ECO:0000313" key="2">
    <source>
        <dbReference type="EMBL" id="KZP20368.1"/>
    </source>
</evidence>
<protein>
    <submittedName>
        <fullName evidence="2">Uncharacterized protein</fullName>
    </submittedName>
</protein>
<feature type="compositionally biased region" description="Acidic residues" evidence="1">
    <location>
        <begin position="247"/>
        <end position="261"/>
    </location>
</feature>
<reference evidence="2 3" key="1">
    <citation type="journal article" date="2016" name="Mol. Biol. Evol.">
        <title>Comparative Genomics of Early-Diverging Mushroom-Forming Fungi Provides Insights into the Origins of Lignocellulose Decay Capabilities.</title>
        <authorList>
            <person name="Nagy L.G."/>
            <person name="Riley R."/>
            <person name="Tritt A."/>
            <person name="Adam C."/>
            <person name="Daum C."/>
            <person name="Floudas D."/>
            <person name="Sun H."/>
            <person name="Yadav J.S."/>
            <person name="Pangilinan J."/>
            <person name="Larsson K.H."/>
            <person name="Matsuura K."/>
            <person name="Barry K."/>
            <person name="Labutti K."/>
            <person name="Kuo R."/>
            <person name="Ohm R.A."/>
            <person name="Bhattacharya S.S."/>
            <person name="Shirouzu T."/>
            <person name="Yoshinaga Y."/>
            <person name="Martin F.M."/>
            <person name="Grigoriev I.V."/>
            <person name="Hibbett D.S."/>
        </authorList>
    </citation>
    <scope>NUCLEOTIDE SEQUENCE [LARGE SCALE GENOMIC DNA]</scope>
    <source>
        <strain evidence="2 3">CBS 109695</strain>
    </source>
</reference>
<name>A0A166J0T6_9AGAM</name>
<proteinExistence type="predicted"/>
<evidence type="ECO:0000313" key="3">
    <source>
        <dbReference type="Proteomes" id="UP000076532"/>
    </source>
</evidence>
<feature type="non-terminal residue" evidence="2">
    <location>
        <position position="376"/>
    </location>
</feature>